<protein>
    <submittedName>
        <fullName evidence="2">Uncharacterized protein</fullName>
    </submittedName>
</protein>
<evidence type="ECO:0000313" key="3">
    <source>
        <dbReference type="Proteomes" id="UP001500393"/>
    </source>
</evidence>
<dbReference type="EMBL" id="BAAAOS010000060">
    <property type="protein sequence ID" value="GAA1610895.1"/>
    <property type="molecule type" value="Genomic_DNA"/>
</dbReference>
<gene>
    <name evidence="2" type="ORF">GCM10009789_76610</name>
</gene>
<evidence type="ECO:0000256" key="1">
    <source>
        <dbReference type="SAM" id="MobiDB-lite"/>
    </source>
</evidence>
<comment type="caution">
    <text evidence="2">The sequence shown here is derived from an EMBL/GenBank/DDBJ whole genome shotgun (WGS) entry which is preliminary data.</text>
</comment>
<dbReference type="Proteomes" id="UP001500393">
    <property type="component" value="Unassembled WGS sequence"/>
</dbReference>
<proteinExistence type="predicted"/>
<name>A0ABN2EM28_9ACTN</name>
<feature type="region of interest" description="Disordered" evidence="1">
    <location>
        <begin position="51"/>
        <end position="85"/>
    </location>
</feature>
<keyword evidence="3" id="KW-1185">Reference proteome</keyword>
<sequence length="215" mass="22055">MTTFDSRSADTPLEAGGRPLSRSRLKATALLAGVTISVVTTLLVAGCGGQVDEQSAAPKPSASISSTGRPMPTAPSAATTATGPVTGQELGWLHAVEMLLPRMNQTFTDSPSDLTPSALRSLANKVRGCSREVARIGPSSTRMQPVYALVKQGCQEYDVGATCFADGARMGTPSSSAALRKLEQKINCGFASSGKGGALLTAAQEKAAEVKAEIG</sequence>
<dbReference type="RefSeq" id="WP_344221647.1">
    <property type="nucleotide sequence ID" value="NZ_BAAAOS010000060.1"/>
</dbReference>
<organism evidence="2 3">
    <name type="scientific">Kribbella sancticallisti</name>
    <dbReference type="NCBI Taxonomy" id="460087"/>
    <lineage>
        <taxon>Bacteria</taxon>
        <taxon>Bacillati</taxon>
        <taxon>Actinomycetota</taxon>
        <taxon>Actinomycetes</taxon>
        <taxon>Propionibacteriales</taxon>
        <taxon>Kribbellaceae</taxon>
        <taxon>Kribbella</taxon>
    </lineage>
</organism>
<evidence type="ECO:0000313" key="2">
    <source>
        <dbReference type="EMBL" id="GAA1610895.1"/>
    </source>
</evidence>
<accession>A0ABN2EM28</accession>
<feature type="compositionally biased region" description="Low complexity" evidence="1">
    <location>
        <begin position="55"/>
        <end position="84"/>
    </location>
</feature>
<reference evidence="2 3" key="1">
    <citation type="journal article" date="2019" name="Int. J. Syst. Evol. Microbiol.">
        <title>The Global Catalogue of Microorganisms (GCM) 10K type strain sequencing project: providing services to taxonomists for standard genome sequencing and annotation.</title>
        <authorList>
            <consortium name="The Broad Institute Genomics Platform"/>
            <consortium name="The Broad Institute Genome Sequencing Center for Infectious Disease"/>
            <person name="Wu L."/>
            <person name="Ma J."/>
        </authorList>
    </citation>
    <scope>NUCLEOTIDE SEQUENCE [LARGE SCALE GENOMIC DNA]</scope>
    <source>
        <strain evidence="2 3">JCM 14969</strain>
    </source>
</reference>